<reference evidence="1 2" key="1">
    <citation type="submission" date="2014-03" db="EMBL/GenBank/DDBJ databases">
        <title>Draft Genome of Photorhabdus temperata Meg1.</title>
        <authorList>
            <person name="Hurst S.G.IV."/>
            <person name="Morris K."/>
            <person name="Thomas K."/>
            <person name="Tisa L.S."/>
        </authorList>
    </citation>
    <scope>NUCLEOTIDE SEQUENCE [LARGE SCALE GENOMIC DNA]</scope>
    <source>
        <strain evidence="1 2">Meg1</strain>
    </source>
</reference>
<evidence type="ECO:0000313" key="1">
    <source>
        <dbReference type="EMBL" id="KER04097.1"/>
    </source>
</evidence>
<dbReference type="RefSeq" id="WP_036837891.1">
    <property type="nucleotide sequence ID" value="NZ_CAWLUD010000018.1"/>
</dbReference>
<dbReference type="Proteomes" id="UP000028002">
    <property type="component" value="Unassembled WGS sequence"/>
</dbReference>
<comment type="caution">
    <text evidence="1">The sequence shown here is derived from an EMBL/GenBank/DDBJ whole genome shotgun (WGS) entry which is preliminary data.</text>
</comment>
<accession>A0A081RZJ4</accession>
<evidence type="ECO:0008006" key="3">
    <source>
        <dbReference type="Google" id="ProtNLM"/>
    </source>
</evidence>
<dbReference type="PATRIC" id="fig|1393735.3.peg.1251"/>
<sequence length="404" mass="46826">MLYQGILYNRETFLKRREAKFHNWVSNSSVYKLESLDPIDCIKRNINILKAIAPELFYSYLITDNLELQKSTQHIAYSRLFNYEADTTRRSHEEVDAISVMFKRISKTTIHFWFKINHYFSDAISNRIIAEILSSSHDINVNSYNKNNIYRYISARKNDNLKTTNYLDQFINAYKKCNIEEIEQKRFSTQKKHLELTSEIIDLRINSISSGKITPEVIVKCLALTVEKFFGYTGLYIGINSHGREPLQGINPLKTIGWLNELRPFIVTPNISGQYCTSDISNKLLKNTLYGRNLSSIINASFEKTTPEKLRYPSICLNITYTKWFKNLNFISPPINSTALCDNGAYRITDIGVGVLIEDHSTAISFDYSNEKYNRDEIKKIIRIFIGFLTNEINISNQVVCKTL</sequence>
<evidence type="ECO:0000313" key="2">
    <source>
        <dbReference type="Proteomes" id="UP000028002"/>
    </source>
</evidence>
<proteinExistence type="predicted"/>
<dbReference type="EMBL" id="JGVH01000018">
    <property type="protein sequence ID" value="KER04097.1"/>
    <property type="molecule type" value="Genomic_DNA"/>
</dbReference>
<gene>
    <name evidence="1" type="ORF">MEG1DRAFT_01211</name>
</gene>
<dbReference type="AlphaFoldDB" id="A0A081RZJ4"/>
<protein>
    <recommendedName>
        <fullName evidence="3">Condensation domain-containing protein</fullName>
    </recommendedName>
</protein>
<organism evidence="1 2">
    <name type="scientific">Photorhabdus temperata subsp. temperata Meg1</name>
    <dbReference type="NCBI Taxonomy" id="1393735"/>
    <lineage>
        <taxon>Bacteria</taxon>
        <taxon>Pseudomonadati</taxon>
        <taxon>Pseudomonadota</taxon>
        <taxon>Gammaproteobacteria</taxon>
        <taxon>Enterobacterales</taxon>
        <taxon>Morganellaceae</taxon>
        <taxon>Photorhabdus</taxon>
    </lineage>
</organism>
<name>A0A081RZJ4_PHOTE</name>